<sequence>MKKEVTDFWHTFSLHQKNLKYAFSIGDKSNLYQLYSALVRKIHNIHSQLDILITCDYEHSHCAKLIFLTKGKSVLKKLANACMDEAPSFALWEFQSGINPYKHSIVTLCAKYGFLGGENNIHQIYFALKKIYKTSNKLHLWLYLELDKQISKSELHQQMYFIFLYFLGDANYYNHISRYKIIRRKYSKIEFLPLDQLRHLIQYKSNN</sequence>
<evidence type="ECO:0000313" key="1">
    <source>
        <dbReference type="EMBL" id="MEM0519018.1"/>
    </source>
</evidence>
<comment type="caution">
    <text evidence="1">The sequence shown here is derived from an EMBL/GenBank/DDBJ whole genome shotgun (WGS) entry which is preliminary data.</text>
</comment>
<dbReference type="EMBL" id="JBANCF010000009">
    <property type="protein sequence ID" value="MEM0574099.1"/>
    <property type="molecule type" value="Genomic_DNA"/>
</dbReference>
<proteinExistence type="predicted"/>
<protein>
    <submittedName>
        <fullName evidence="1">Uncharacterized protein</fullName>
    </submittedName>
</protein>
<organism evidence="1 3">
    <name type="scientific">Aequorivita flava</name>
    <dbReference type="NCBI Taxonomy" id="3114371"/>
    <lineage>
        <taxon>Bacteria</taxon>
        <taxon>Pseudomonadati</taxon>
        <taxon>Bacteroidota</taxon>
        <taxon>Flavobacteriia</taxon>
        <taxon>Flavobacteriales</taxon>
        <taxon>Flavobacteriaceae</taxon>
        <taxon>Aequorivita</taxon>
    </lineage>
</organism>
<keyword evidence="4" id="KW-1185">Reference proteome</keyword>
<evidence type="ECO:0000313" key="2">
    <source>
        <dbReference type="EMBL" id="MEM0574099.1"/>
    </source>
</evidence>
<dbReference type="AlphaFoldDB" id="A0AB35YSJ3"/>
<dbReference type="EMBL" id="JAZBJM010000008">
    <property type="protein sequence ID" value="MEM0519018.1"/>
    <property type="molecule type" value="Genomic_DNA"/>
</dbReference>
<accession>A0AB35YSJ3</accession>
<name>A0AB35YSJ3_9FLAO</name>
<dbReference type="Proteomes" id="UP001390963">
    <property type="component" value="Unassembled WGS sequence"/>
</dbReference>
<dbReference type="RefSeq" id="WP_342687645.1">
    <property type="nucleotide sequence ID" value="NZ_JAZBJM010000008.1"/>
</dbReference>
<dbReference type="Proteomes" id="UP001388259">
    <property type="component" value="Unassembled WGS sequence"/>
</dbReference>
<evidence type="ECO:0000313" key="3">
    <source>
        <dbReference type="Proteomes" id="UP001388259"/>
    </source>
</evidence>
<gene>
    <name evidence="2" type="ORF">VZD24_11265</name>
    <name evidence="1" type="ORF">VZD85_11680</name>
</gene>
<evidence type="ECO:0000313" key="4">
    <source>
        <dbReference type="Proteomes" id="UP001390963"/>
    </source>
</evidence>
<reference evidence="1 4" key="1">
    <citation type="submission" date="2024-01" db="EMBL/GenBank/DDBJ databases">
        <title>Aequorivita flavus sp. nov., isolated from deep-sea sediment.</title>
        <authorList>
            <person name="Chen X."/>
        </authorList>
    </citation>
    <scope>NUCLEOTIDE SEQUENCE</scope>
    <source>
        <strain evidence="1">MCCC 1A16923</strain>
        <strain evidence="2 4">MCCC 1A16935</strain>
    </source>
</reference>